<dbReference type="OrthoDB" id="407170at2759"/>
<evidence type="ECO:0000313" key="2">
    <source>
        <dbReference type="EMBL" id="CAE7905167.1"/>
    </source>
</evidence>
<protein>
    <submittedName>
        <fullName evidence="2">Uncharacterized protein</fullName>
    </submittedName>
</protein>
<keyword evidence="3" id="KW-1185">Reference proteome</keyword>
<feature type="compositionally biased region" description="Basic and acidic residues" evidence="1">
    <location>
        <begin position="1"/>
        <end position="20"/>
    </location>
</feature>
<reference evidence="2" key="1">
    <citation type="submission" date="2021-02" db="EMBL/GenBank/DDBJ databases">
        <authorList>
            <person name="Dougan E. K."/>
            <person name="Rhodes N."/>
            <person name="Thang M."/>
            <person name="Chan C."/>
        </authorList>
    </citation>
    <scope>NUCLEOTIDE SEQUENCE</scope>
</reference>
<dbReference type="Proteomes" id="UP000601435">
    <property type="component" value="Unassembled WGS sequence"/>
</dbReference>
<feature type="non-terminal residue" evidence="2">
    <location>
        <position position="1"/>
    </location>
</feature>
<sequence>DEPQKTKRATDLSAEDKDRINQMTSPQDIPRAERKRQYAALRRAILKNANPALTAKFSLCSDSDRFGMLKVFMCNQSVAAIDVEEKYESWVRDLRTDRYAPDATFWKAKMYKVLKEVVEDKSQGTEGTSSVLGRELFWVSYVDRQIDT</sequence>
<dbReference type="EMBL" id="CAJNJA010071894">
    <property type="protein sequence ID" value="CAE7905167.1"/>
    <property type="molecule type" value="Genomic_DNA"/>
</dbReference>
<name>A0A813BH98_9DINO</name>
<comment type="caution">
    <text evidence="2">The sequence shown here is derived from an EMBL/GenBank/DDBJ whole genome shotgun (WGS) entry which is preliminary data.</text>
</comment>
<evidence type="ECO:0000256" key="1">
    <source>
        <dbReference type="SAM" id="MobiDB-lite"/>
    </source>
</evidence>
<organism evidence="2 3">
    <name type="scientific">Symbiodinium necroappetens</name>
    <dbReference type="NCBI Taxonomy" id="1628268"/>
    <lineage>
        <taxon>Eukaryota</taxon>
        <taxon>Sar</taxon>
        <taxon>Alveolata</taxon>
        <taxon>Dinophyceae</taxon>
        <taxon>Suessiales</taxon>
        <taxon>Symbiodiniaceae</taxon>
        <taxon>Symbiodinium</taxon>
    </lineage>
</organism>
<evidence type="ECO:0000313" key="3">
    <source>
        <dbReference type="Proteomes" id="UP000601435"/>
    </source>
</evidence>
<proteinExistence type="predicted"/>
<gene>
    <name evidence="2" type="ORF">SNEC2469_LOCUS30613</name>
</gene>
<feature type="region of interest" description="Disordered" evidence="1">
    <location>
        <begin position="1"/>
        <end position="33"/>
    </location>
</feature>
<dbReference type="AlphaFoldDB" id="A0A813BH98"/>
<accession>A0A813BH98</accession>